<reference evidence="1" key="1">
    <citation type="journal article" date="2014" name="Front. Microbiol.">
        <title>High frequency of phylogenetically diverse reductive dehalogenase-homologous genes in deep subseafloor sedimentary metagenomes.</title>
        <authorList>
            <person name="Kawai M."/>
            <person name="Futagami T."/>
            <person name="Toyoda A."/>
            <person name="Takaki Y."/>
            <person name="Nishi S."/>
            <person name="Hori S."/>
            <person name="Arai W."/>
            <person name="Tsubouchi T."/>
            <person name="Morono Y."/>
            <person name="Uchiyama I."/>
            <person name="Ito T."/>
            <person name="Fujiyama A."/>
            <person name="Inagaki F."/>
            <person name="Takami H."/>
        </authorList>
    </citation>
    <scope>NUCLEOTIDE SEQUENCE</scope>
    <source>
        <strain evidence="1">Expedition CK06-06</strain>
    </source>
</reference>
<gene>
    <name evidence="1" type="ORF">S01H1_23637</name>
</gene>
<proteinExistence type="predicted"/>
<sequence>DNNGVGFDEWQLQDPKGWTAIFFPMINLFPDRWAIFIWTAFGRNHAQEMSERRADDPRWVVEALPAYDSSAGKASGLLTPEQLEIAKVEMPDALYKQEYGCENIAEEEMCLINSAMIEDLNLIKWSELP</sequence>
<evidence type="ECO:0000313" key="1">
    <source>
        <dbReference type="EMBL" id="GAF98913.1"/>
    </source>
</evidence>
<dbReference type="AlphaFoldDB" id="X0TZ86"/>
<protein>
    <submittedName>
        <fullName evidence="1">Uncharacterized protein</fullName>
    </submittedName>
</protein>
<organism evidence="1">
    <name type="scientific">marine sediment metagenome</name>
    <dbReference type="NCBI Taxonomy" id="412755"/>
    <lineage>
        <taxon>unclassified sequences</taxon>
        <taxon>metagenomes</taxon>
        <taxon>ecological metagenomes</taxon>
    </lineage>
</organism>
<feature type="non-terminal residue" evidence="1">
    <location>
        <position position="1"/>
    </location>
</feature>
<dbReference type="EMBL" id="BARS01013725">
    <property type="protein sequence ID" value="GAF98913.1"/>
    <property type="molecule type" value="Genomic_DNA"/>
</dbReference>
<accession>X0TZ86</accession>
<name>X0TZ86_9ZZZZ</name>
<feature type="non-terminal residue" evidence="1">
    <location>
        <position position="129"/>
    </location>
</feature>
<comment type="caution">
    <text evidence="1">The sequence shown here is derived from an EMBL/GenBank/DDBJ whole genome shotgun (WGS) entry which is preliminary data.</text>
</comment>